<dbReference type="PANTHER" id="PTHR47691:SF3">
    <property type="entry name" value="HTH-TYPE TRANSCRIPTIONAL REGULATOR RV0890C-RELATED"/>
    <property type="match status" value="1"/>
</dbReference>
<dbReference type="Proteomes" id="UP000198949">
    <property type="component" value="Unassembled WGS sequence"/>
</dbReference>
<dbReference type="InterPro" id="IPR036388">
    <property type="entry name" value="WH-like_DNA-bd_sf"/>
</dbReference>
<dbReference type="InterPro" id="IPR011990">
    <property type="entry name" value="TPR-like_helical_dom_sf"/>
</dbReference>
<sequence>MTRSTSSGSKVLSELTAWLRAYLDRTGESPEAVAAGLGVPVGLLRSWLAGERITEGDNEFAHLDTSAKFGEWLRAHIAASGCSVRDIADATPEVSLSTLYNWIRGDHLPPPPTGEEPDRLDLVLRNPLLNLSLRQRIQLDEIRRRLLGVSVRTVGLESGWPTRGLPADIRSFTGRAAELRQLDRLLLEYVRHRGPAAFVLTGTGGVGKTALAVHWARAREVRATLADGCLFLNLNGYAERSPMRPDDALTSLMIQLGVEPRDIPDDPGAKSAMYQERLAGRRLLLVLDNAHSEPQVRPLLPTEPGCLAVITSRSALHGLAATDPNVRSLNLRPLTGPEAGSLLRRLLGRLATGAATETAIDTLARVCDNLPLALTIAAANYLNHHWRTTGIDAYATALAEGRAELAVGPTDPGTAVTTALDHSYRHLDDEARRTYRLLGLHPGPDFAVEAAASLTALPVERTRTLLTELVQSNLLTTTADDRYGFHDLIRDHARGISQRTDADQERKAAQQRLLDHYVHTSYTADRLLDPARDDVPPAEAEPGTATKELRDLDEANAWVGGERPALIAAAAHAERHGFDDHCWRIAWNLAVYQFKAGLWHEMADVWTTASAAADRIGDTLVRARCHRMLSYVYNSLARLDEARTELEAAIQLSESAGDDAGVAHALRSLGRVAGDQGRHADAVATYRRAYELFDRSGHWEGLATTLSSIGWHLAKLGDFEQSVDYCSRALTGLRAAGDRFGEAATLDSLGYAYHHFGRHRLAVRHFRQSIEQYRFIGERHGTAIALTNFGDLLASIDHPEMARGLWRQALAVLDELDHPDAAGVRERLGGSGAARGD</sequence>
<dbReference type="PRINTS" id="PR00364">
    <property type="entry name" value="DISEASERSIST"/>
</dbReference>
<evidence type="ECO:0000313" key="1">
    <source>
        <dbReference type="EMBL" id="SDD69184.1"/>
    </source>
</evidence>
<dbReference type="EMBL" id="FNAD01000006">
    <property type="protein sequence ID" value="SDD69184.1"/>
    <property type="molecule type" value="Genomic_DNA"/>
</dbReference>
<dbReference type="Gene3D" id="3.40.50.300">
    <property type="entry name" value="P-loop containing nucleotide triphosphate hydrolases"/>
    <property type="match status" value="1"/>
</dbReference>
<dbReference type="Gene3D" id="1.25.40.10">
    <property type="entry name" value="Tetratricopeptide repeat domain"/>
    <property type="match status" value="1"/>
</dbReference>
<evidence type="ECO:0000313" key="2">
    <source>
        <dbReference type="Proteomes" id="UP000198949"/>
    </source>
</evidence>
<dbReference type="InterPro" id="IPR019734">
    <property type="entry name" value="TPR_rpt"/>
</dbReference>
<organism evidence="1 2">
    <name type="scientific">Glycomyces harbinensis</name>
    <dbReference type="NCBI Taxonomy" id="58114"/>
    <lineage>
        <taxon>Bacteria</taxon>
        <taxon>Bacillati</taxon>
        <taxon>Actinomycetota</taxon>
        <taxon>Actinomycetes</taxon>
        <taxon>Glycomycetales</taxon>
        <taxon>Glycomycetaceae</taxon>
        <taxon>Glycomyces</taxon>
    </lineage>
</organism>
<dbReference type="Gene3D" id="1.10.10.10">
    <property type="entry name" value="Winged helix-like DNA-binding domain superfamily/Winged helix DNA-binding domain"/>
    <property type="match status" value="1"/>
</dbReference>
<dbReference type="SUPFAM" id="SSF52540">
    <property type="entry name" value="P-loop containing nucleoside triphosphate hydrolases"/>
    <property type="match status" value="1"/>
</dbReference>
<dbReference type="InterPro" id="IPR027417">
    <property type="entry name" value="P-loop_NTPase"/>
</dbReference>
<dbReference type="SUPFAM" id="SSF48452">
    <property type="entry name" value="TPR-like"/>
    <property type="match status" value="2"/>
</dbReference>
<dbReference type="SMART" id="SM00028">
    <property type="entry name" value="TPR"/>
    <property type="match status" value="5"/>
</dbReference>
<name>A0A1G6WTN6_9ACTN</name>
<reference evidence="2" key="1">
    <citation type="submission" date="2016-10" db="EMBL/GenBank/DDBJ databases">
        <authorList>
            <person name="Varghese N."/>
            <person name="Submissions S."/>
        </authorList>
    </citation>
    <scope>NUCLEOTIDE SEQUENCE [LARGE SCALE GENOMIC DNA]</scope>
    <source>
        <strain evidence="2">CGMCC 4.3516</strain>
    </source>
</reference>
<keyword evidence="2" id="KW-1185">Reference proteome</keyword>
<dbReference type="Pfam" id="PF13424">
    <property type="entry name" value="TPR_12"/>
    <property type="match status" value="2"/>
</dbReference>
<proteinExistence type="predicted"/>
<dbReference type="AlphaFoldDB" id="A0A1G6WTN6"/>
<gene>
    <name evidence="1" type="ORF">SAMN05216270_106203</name>
</gene>
<dbReference type="STRING" id="58114.SAMN05216270_106203"/>
<accession>A0A1G6WTN6</accession>
<dbReference type="PANTHER" id="PTHR47691">
    <property type="entry name" value="REGULATOR-RELATED"/>
    <property type="match status" value="1"/>
</dbReference>
<dbReference type="RefSeq" id="WP_245680959.1">
    <property type="nucleotide sequence ID" value="NZ_FNAD01000006.1"/>
</dbReference>
<protein>
    <submittedName>
        <fullName evidence="1">Tetratricopeptide repeat-containing protein</fullName>
    </submittedName>
</protein>